<dbReference type="SMART" id="SM00487">
    <property type="entry name" value="DEXDc"/>
    <property type="match status" value="1"/>
</dbReference>
<feature type="coiled-coil region" evidence="13">
    <location>
        <begin position="533"/>
        <end position="560"/>
    </location>
</feature>
<dbReference type="InterPro" id="IPR012541">
    <property type="entry name" value="DBP10_C"/>
</dbReference>
<evidence type="ECO:0000256" key="14">
    <source>
        <dbReference type="SAM" id="MobiDB-lite"/>
    </source>
</evidence>
<keyword evidence="8" id="KW-0694">RNA-binding</keyword>
<feature type="compositionally biased region" description="Basic residues" evidence="14">
    <location>
        <begin position="747"/>
        <end position="774"/>
    </location>
</feature>
<evidence type="ECO:0000259" key="17">
    <source>
        <dbReference type="PROSITE" id="PS51195"/>
    </source>
</evidence>
<dbReference type="SUPFAM" id="SSF52540">
    <property type="entry name" value="P-loop containing nucleoside triphosphate hydrolases"/>
    <property type="match status" value="2"/>
</dbReference>
<keyword evidence="7 12" id="KW-0067">ATP-binding</keyword>
<dbReference type="Pfam" id="PF00271">
    <property type="entry name" value="Helicase_C"/>
    <property type="match status" value="1"/>
</dbReference>
<evidence type="ECO:0000256" key="6">
    <source>
        <dbReference type="ARBA" id="ARBA00022806"/>
    </source>
</evidence>
<evidence type="ECO:0000256" key="7">
    <source>
        <dbReference type="ARBA" id="ARBA00022840"/>
    </source>
</evidence>
<dbReference type="SMART" id="SM01123">
    <property type="entry name" value="DBP10CT"/>
    <property type="match status" value="1"/>
</dbReference>
<evidence type="ECO:0000313" key="18">
    <source>
        <dbReference type="EMBL" id="KAK2585002.1"/>
    </source>
</evidence>
<feature type="region of interest" description="Disordered" evidence="14">
    <location>
        <begin position="727"/>
        <end position="774"/>
    </location>
</feature>
<dbReference type="GO" id="GO:0005829">
    <property type="term" value="C:cytosol"/>
    <property type="evidence" value="ECO:0007669"/>
    <property type="project" value="TreeGrafter"/>
</dbReference>
<feature type="domain" description="DEAD-box RNA helicase Q" evidence="17">
    <location>
        <begin position="35"/>
        <end position="63"/>
    </location>
</feature>
<evidence type="ECO:0000256" key="11">
    <source>
        <dbReference type="PROSITE-ProRule" id="PRU00552"/>
    </source>
</evidence>
<evidence type="ECO:0000256" key="8">
    <source>
        <dbReference type="ARBA" id="ARBA00022884"/>
    </source>
</evidence>
<dbReference type="GO" id="GO:0003723">
    <property type="term" value="F:RNA binding"/>
    <property type="evidence" value="ECO:0007669"/>
    <property type="project" value="UniProtKB-KW"/>
</dbReference>
<name>A0AAD9VSZ7_9HYME</name>
<sequence length="774" mass="87836">MKDTNVIGFGEEGEFNENDEEDITNIKKKASKKSGGFQSMALSYPILKGILKRGYKIPTPIQRKTIPLALEGRDIVAMARTGSGKTASFLIPLFERLKTRQAKAGARALILSPTRELAVQTLKFIKEIGKFTGLKASVILGGDSMDNQFSIIHGNPDIIVATPGRFLHICVEMDLRLNTIEYVVFDEADRLFEMGFGEQIHEIVNRLPETRQTLLFSATLPKILVEFAKAGLSDPVLVRLDVESKLPEELSLSFIICRSEEKLAVLLALLKNVIANDSQTVIFAATMHHVEYIHQILDKAGISNTFIYSNLDPSARKINAAKFQMNKVKTLVVTDVAARGIDIPHLDNVINFNFPAKCKLFVHRVGRCARAGRTGTAYNIVTPDEYPYLLDLHLFLGRSLNIVPSSGTTKDKEYAIGKMPQGMIEEELAELINWHDSSVDLTSMEKVCSNAYERYIKSRPAASSESVKRMKELNINSAGVIPQYSNINPTTMDMLTKMKQYRPQGTIFEIGKKTCSLDYKVMKEKRALHKNSILNFHKKMEMLEEKKKEAEKDLSQKTILPESSENEISEAFNKVVVPKKRNIDDLYKSTKKKKRLATKDEEFYIPYSAPDKHTEDGLAVNNFMTEAEKVQMDLTADNEESLRLQTQLKKWDRKKKKMITVNNNPKAGKIRTESGVWIPATYKTNRYTQWKEKSKVDAVADDDSEEESPQLQKLQTNVNTHWARHNQKIKEKVKAKSELKRPEQILKARKLLERKRQRNGRKNRKGQKKGGKSR</sequence>
<evidence type="ECO:0000256" key="3">
    <source>
        <dbReference type="ARBA" id="ARBA00012552"/>
    </source>
</evidence>
<feature type="domain" description="Helicase ATP-binding" evidence="15">
    <location>
        <begin position="66"/>
        <end position="238"/>
    </location>
</feature>
<dbReference type="InterPro" id="IPR014001">
    <property type="entry name" value="Helicase_ATP-bd"/>
</dbReference>
<evidence type="ECO:0000256" key="5">
    <source>
        <dbReference type="ARBA" id="ARBA00022801"/>
    </source>
</evidence>
<dbReference type="InterPro" id="IPR027417">
    <property type="entry name" value="P-loop_NTPase"/>
</dbReference>
<dbReference type="GO" id="GO:0005730">
    <property type="term" value="C:nucleolus"/>
    <property type="evidence" value="ECO:0007669"/>
    <property type="project" value="UniProtKB-SubCell"/>
</dbReference>
<dbReference type="GO" id="GO:0010468">
    <property type="term" value="P:regulation of gene expression"/>
    <property type="evidence" value="ECO:0007669"/>
    <property type="project" value="UniProtKB-ARBA"/>
</dbReference>
<dbReference type="PANTHER" id="PTHR47959">
    <property type="entry name" value="ATP-DEPENDENT RNA HELICASE RHLE-RELATED"/>
    <property type="match status" value="1"/>
</dbReference>
<dbReference type="PROSITE" id="PS51192">
    <property type="entry name" value="HELICASE_ATP_BIND_1"/>
    <property type="match status" value="1"/>
</dbReference>
<evidence type="ECO:0000259" key="15">
    <source>
        <dbReference type="PROSITE" id="PS51192"/>
    </source>
</evidence>
<evidence type="ECO:0000256" key="1">
    <source>
        <dbReference type="ARBA" id="ARBA00004604"/>
    </source>
</evidence>
<feature type="domain" description="Helicase C-terminal" evidence="16">
    <location>
        <begin position="265"/>
        <end position="411"/>
    </location>
</feature>
<dbReference type="PROSITE" id="PS00039">
    <property type="entry name" value="DEAD_ATP_HELICASE"/>
    <property type="match status" value="1"/>
</dbReference>
<organism evidence="18 19">
    <name type="scientific">Odynerus spinipes</name>
    <dbReference type="NCBI Taxonomy" id="1348599"/>
    <lineage>
        <taxon>Eukaryota</taxon>
        <taxon>Metazoa</taxon>
        <taxon>Ecdysozoa</taxon>
        <taxon>Arthropoda</taxon>
        <taxon>Hexapoda</taxon>
        <taxon>Insecta</taxon>
        <taxon>Pterygota</taxon>
        <taxon>Neoptera</taxon>
        <taxon>Endopterygota</taxon>
        <taxon>Hymenoptera</taxon>
        <taxon>Apocrita</taxon>
        <taxon>Aculeata</taxon>
        <taxon>Vespoidea</taxon>
        <taxon>Vespidae</taxon>
        <taxon>Eumeninae</taxon>
        <taxon>Odynerus</taxon>
    </lineage>
</organism>
<dbReference type="EMBL" id="JAIFRP010000022">
    <property type="protein sequence ID" value="KAK2585002.1"/>
    <property type="molecule type" value="Genomic_DNA"/>
</dbReference>
<proteinExistence type="inferred from homology"/>
<dbReference type="InterPro" id="IPR001650">
    <property type="entry name" value="Helicase_C-like"/>
</dbReference>
<dbReference type="InterPro" id="IPR011545">
    <property type="entry name" value="DEAD/DEAH_box_helicase_dom"/>
</dbReference>
<comment type="caution">
    <text evidence="18">The sequence shown here is derived from an EMBL/GenBank/DDBJ whole genome shotgun (WGS) entry which is preliminary data.</text>
</comment>
<protein>
    <recommendedName>
        <fullName evidence="3">RNA helicase</fullName>
        <ecNumber evidence="3">3.6.4.13</ecNumber>
    </recommendedName>
</protein>
<dbReference type="Pfam" id="PF00270">
    <property type="entry name" value="DEAD"/>
    <property type="match status" value="1"/>
</dbReference>
<dbReference type="InterPro" id="IPR014014">
    <property type="entry name" value="RNA_helicase_DEAD_Q_motif"/>
</dbReference>
<comment type="catalytic activity">
    <reaction evidence="10">
        <text>ATP + H2O = ADP + phosphate + H(+)</text>
        <dbReference type="Rhea" id="RHEA:13065"/>
        <dbReference type="ChEBI" id="CHEBI:15377"/>
        <dbReference type="ChEBI" id="CHEBI:15378"/>
        <dbReference type="ChEBI" id="CHEBI:30616"/>
        <dbReference type="ChEBI" id="CHEBI:43474"/>
        <dbReference type="ChEBI" id="CHEBI:456216"/>
        <dbReference type="EC" id="3.6.4.13"/>
    </reaction>
</comment>
<evidence type="ECO:0000256" key="2">
    <source>
        <dbReference type="ARBA" id="ARBA00010379"/>
    </source>
</evidence>
<keyword evidence="5 12" id="KW-0378">Hydrolase</keyword>
<dbReference type="Proteomes" id="UP001258017">
    <property type="component" value="Unassembled WGS sequence"/>
</dbReference>
<evidence type="ECO:0000256" key="10">
    <source>
        <dbReference type="ARBA" id="ARBA00047984"/>
    </source>
</evidence>
<keyword evidence="13" id="KW-0175">Coiled coil</keyword>
<reference evidence="18" key="2">
    <citation type="journal article" date="2023" name="Commun. Biol.">
        <title>Intrasexual cuticular hydrocarbon dimorphism in a wasp sheds light on hydrocarbon biosynthesis genes in Hymenoptera.</title>
        <authorList>
            <person name="Moris V.C."/>
            <person name="Podsiadlowski L."/>
            <person name="Martin S."/>
            <person name="Oeyen J.P."/>
            <person name="Donath A."/>
            <person name="Petersen M."/>
            <person name="Wilbrandt J."/>
            <person name="Misof B."/>
            <person name="Liedtke D."/>
            <person name="Thamm M."/>
            <person name="Scheiner R."/>
            <person name="Schmitt T."/>
            <person name="Niehuis O."/>
        </authorList>
    </citation>
    <scope>NUCLEOTIDE SEQUENCE</scope>
    <source>
        <strain evidence="18">GBR_01_08_01A</strain>
    </source>
</reference>
<keyword evidence="19" id="KW-1185">Reference proteome</keyword>
<evidence type="ECO:0000256" key="12">
    <source>
        <dbReference type="RuleBase" id="RU000492"/>
    </source>
</evidence>
<dbReference type="PANTHER" id="PTHR47959:SF8">
    <property type="entry name" value="RNA HELICASE"/>
    <property type="match status" value="1"/>
</dbReference>
<evidence type="ECO:0000259" key="16">
    <source>
        <dbReference type="PROSITE" id="PS51194"/>
    </source>
</evidence>
<accession>A0AAD9VSZ7</accession>
<dbReference type="CDD" id="cd18787">
    <property type="entry name" value="SF2_C_DEAD"/>
    <property type="match status" value="1"/>
</dbReference>
<dbReference type="GO" id="GO:0003724">
    <property type="term" value="F:RNA helicase activity"/>
    <property type="evidence" value="ECO:0007669"/>
    <property type="project" value="UniProtKB-EC"/>
</dbReference>
<dbReference type="InterPro" id="IPR000629">
    <property type="entry name" value="RNA-helicase_DEAD-box_CS"/>
</dbReference>
<dbReference type="PROSITE" id="PS51195">
    <property type="entry name" value="Q_MOTIF"/>
    <property type="match status" value="1"/>
</dbReference>
<comment type="similarity">
    <text evidence="2">Belongs to the DEAD box helicase family. DDX54/DBP10 subfamily.</text>
</comment>
<reference evidence="18" key="1">
    <citation type="submission" date="2021-08" db="EMBL/GenBank/DDBJ databases">
        <authorList>
            <person name="Misof B."/>
            <person name="Oliver O."/>
            <person name="Podsiadlowski L."/>
            <person name="Donath A."/>
            <person name="Peters R."/>
            <person name="Mayer C."/>
            <person name="Rust J."/>
            <person name="Gunkel S."/>
            <person name="Lesny P."/>
            <person name="Martin S."/>
            <person name="Oeyen J.P."/>
            <person name="Petersen M."/>
            <person name="Panagiotis P."/>
            <person name="Wilbrandt J."/>
            <person name="Tanja T."/>
        </authorList>
    </citation>
    <scope>NUCLEOTIDE SEQUENCE</scope>
    <source>
        <strain evidence="18">GBR_01_08_01A</strain>
        <tissue evidence="18">Thorax + abdomen</tissue>
    </source>
</reference>
<dbReference type="Gene3D" id="3.40.50.300">
    <property type="entry name" value="P-loop containing nucleotide triphosphate hydrolases"/>
    <property type="match status" value="2"/>
</dbReference>
<dbReference type="PROSITE" id="PS51194">
    <property type="entry name" value="HELICASE_CTER"/>
    <property type="match status" value="1"/>
</dbReference>
<dbReference type="FunFam" id="3.40.50.300:FF:000865">
    <property type="entry name" value="ATP-dependent RNA helicase DDX54"/>
    <property type="match status" value="1"/>
</dbReference>
<dbReference type="GO" id="GO:0005524">
    <property type="term" value="F:ATP binding"/>
    <property type="evidence" value="ECO:0007669"/>
    <property type="project" value="UniProtKB-KW"/>
</dbReference>
<dbReference type="GO" id="GO:0016787">
    <property type="term" value="F:hydrolase activity"/>
    <property type="evidence" value="ECO:0007669"/>
    <property type="project" value="UniProtKB-KW"/>
</dbReference>
<dbReference type="CDD" id="cd17959">
    <property type="entry name" value="DEADc_DDX54"/>
    <property type="match status" value="1"/>
</dbReference>
<evidence type="ECO:0000313" key="19">
    <source>
        <dbReference type="Proteomes" id="UP001258017"/>
    </source>
</evidence>
<feature type="short sequence motif" description="Q motif" evidence="11">
    <location>
        <begin position="35"/>
        <end position="63"/>
    </location>
</feature>
<dbReference type="Pfam" id="PF08147">
    <property type="entry name" value="DBP10CT"/>
    <property type="match status" value="1"/>
</dbReference>
<dbReference type="EC" id="3.6.4.13" evidence="3"/>
<keyword evidence="4 12" id="KW-0547">Nucleotide-binding</keyword>
<dbReference type="AlphaFoldDB" id="A0AAD9VSZ7"/>
<keyword evidence="6 12" id="KW-0347">Helicase</keyword>
<evidence type="ECO:0000256" key="9">
    <source>
        <dbReference type="ARBA" id="ARBA00023242"/>
    </source>
</evidence>
<evidence type="ECO:0000256" key="13">
    <source>
        <dbReference type="SAM" id="Coils"/>
    </source>
</evidence>
<gene>
    <name evidence="18" type="ORF">KPH14_008531</name>
</gene>
<dbReference type="InterPro" id="IPR033517">
    <property type="entry name" value="DDX54/DBP10_DEAD-box_helicase"/>
</dbReference>
<keyword evidence="9" id="KW-0539">Nucleus</keyword>
<dbReference type="InterPro" id="IPR050079">
    <property type="entry name" value="DEAD_box_RNA_helicase"/>
</dbReference>
<feature type="compositionally biased region" description="Basic and acidic residues" evidence="14">
    <location>
        <begin position="728"/>
        <end position="746"/>
    </location>
</feature>
<dbReference type="SMART" id="SM00490">
    <property type="entry name" value="HELICc"/>
    <property type="match status" value="1"/>
</dbReference>
<comment type="subcellular location">
    <subcellularLocation>
        <location evidence="1">Nucleus</location>
        <location evidence="1">Nucleolus</location>
    </subcellularLocation>
</comment>
<evidence type="ECO:0000256" key="4">
    <source>
        <dbReference type="ARBA" id="ARBA00022741"/>
    </source>
</evidence>